<sequence length="328" mass="38419">MYIGKDFKFNLLWHFARKNLFRTMLVSLTACVLYKILGWDFVAISFLPIATIGTAVAFYVGFKNNQAYDRLWEARRLWGNITNTSRTVAAMVIATIPDKSIQREFMYRHIAWLNILRLQLRKTIPWATSKESLHQDYLSENNELEKFDEGLKKLFMDMNRMEYYEAMAGRSNAAIHILKKQIHEFGRLKKQGVIDEYEHSDLVKQIGDLFNSQGGCERIKTTPLFRQYSIFSRIFVILFIVLLPFGLLREMDKVGVYGVWLTIPFSMLISWVFFTMEQIGEFSENPFDNSVNDIPISTICRNIEIEVREFLGDEHIPTKLDPIEDIMF</sequence>
<feature type="transmembrane region" description="Helical" evidence="9">
    <location>
        <begin position="254"/>
        <end position="274"/>
    </location>
</feature>
<accession>A0A0E3ZUE8</accession>
<dbReference type="PATRIC" id="fig|1379870.5.peg.2116"/>
<dbReference type="Proteomes" id="UP000033054">
    <property type="component" value="Chromosome"/>
</dbReference>
<evidence type="ECO:0000256" key="4">
    <source>
        <dbReference type="ARBA" id="ARBA00022692"/>
    </source>
</evidence>
<dbReference type="AlphaFoldDB" id="A0A0E3ZUE8"/>
<name>A0A0E3ZUE8_9BACT</name>
<evidence type="ECO:0000256" key="3">
    <source>
        <dbReference type="ARBA" id="ARBA00022475"/>
    </source>
</evidence>
<feature type="transmembrane region" description="Helical" evidence="9">
    <location>
        <begin position="230"/>
        <end position="248"/>
    </location>
</feature>
<keyword evidence="5 9" id="KW-1133">Transmembrane helix</keyword>
<evidence type="ECO:0000313" key="11">
    <source>
        <dbReference type="Proteomes" id="UP000033054"/>
    </source>
</evidence>
<feature type="transmembrane region" description="Helical" evidence="9">
    <location>
        <begin position="20"/>
        <end position="37"/>
    </location>
</feature>
<comment type="similarity">
    <text evidence="8">Belongs to the anion channel-forming bestrophin (TC 1.A.46) family.</text>
</comment>
<evidence type="ECO:0000256" key="9">
    <source>
        <dbReference type="SAM" id="Phobius"/>
    </source>
</evidence>
<proteinExistence type="inferred from homology"/>
<keyword evidence="4 9" id="KW-0812">Transmembrane</keyword>
<dbReference type="RefSeq" id="WP_046573628.1">
    <property type="nucleotide sequence ID" value="NZ_CP010429.1"/>
</dbReference>
<gene>
    <name evidence="10" type="ORF">SD10_09725</name>
</gene>
<evidence type="ECO:0000256" key="6">
    <source>
        <dbReference type="ARBA" id="ARBA00023065"/>
    </source>
</evidence>
<evidence type="ECO:0000256" key="7">
    <source>
        <dbReference type="ARBA" id="ARBA00023136"/>
    </source>
</evidence>
<evidence type="ECO:0000256" key="5">
    <source>
        <dbReference type="ARBA" id="ARBA00022989"/>
    </source>
</evidence>
<dbReference type="GO" id="GO:0005254">
    <property type="term" value="F:chloride channel activity"/>
    <property type="evidence" value="ECO:0007669"/>
    <property type="project" value="InterPro"/>
</dbReference>
<organism evidence="10 11">
    <name type="scientific">Spirosoma radiotolerans</name>
    <dbReference type="NCBI Taxonomy" id="1379870"/>
    <lineage>
        <taxon>Bacteria</taxon>
        <taxon>Pseudomonadati</taxon>
        <taxon>Bacteroidota</taxon>
        <taxon>Cytophagia</taxon>
        <taxon>Cytophagales</taxon>
        <taxon>Cytophagaceae</taxon>
        <taxon>Spirosoma</taxon>
    </lineage>
</organism>
<feature type="transmembrane region" description="Helical" evidence="9">
    <location>
        <begin position="43"/>
        <end position="62"/>
    </location>
</feature>
<keyword evidence="11" id="KW-1185">Reference proteome</keyword>
<keyword evidence="2" id="KW-0813">Transport</keyword>
<keyword evidence="7 9" id="KW-0472">Membrane</keyword>
<protein>
    <recommendedName>
        <fullName evidence="12">Multidrug transporter</fullName>
    </recommendedName>
</protein>
<evidence type="ECO:0000256" key="8">
    <source>
        <dbReference type="ARBA" id="ARBA00034708"/>
    </source>
</evidence>
<dbReference type="PANTHER" id="PTHR33281:SF19">
    <property type="entry name" value="VOLTAGE-DEPENDENT ANION CHANNEL-FORMING PROTEIN YNEE"/>
    <property type="match status" value="1"/>
</dbReference>
<dbReference type="OrthoDB" id="445589at2"/>
<evidence type="ECO:0008006" key="12">
    <source>
        <dbReference type="Google" id="ProtNLM"/>
    </source>
</evidence>
<dbReference type="KEGG" id="srd:SD10_09725"/>
<evidence type="ECO:0000313" key="10">
    <source>
        <dbReference type="EMBL" id="AKD55144.1"/>
    </source>
</evidence>
<evidence type="ECO:0000256" key="1">
    <source>
        <dbReference type="ARBA" id="ARBA00004651"/>
    </source>
</evidence>
<dbReference type="InterPro" id="IPR044669">
    <property type="entry name" value="YneE/VCCN1/2-like"/>
</dbReference>
<evidence type="ECO:0000256" key="2">
    <source>
        <dbReference type="ARBA" id="ARBA00022448"/>
    </source>
</evidence>
<keyword evidence="3" id="KW-1003">Cell membrane</keyword>
<dbReference type="PANTHER" id="PTHR33281">
    <property type="entry name" value="UPF0187 PROTEIN YNEE"/>
    <property type="match status" value="1"/>
</dbReference>
<reference evidence="10 11" key="1">
    <citation type="journal article" date="2014" name="Curr. Microbiol.">
        <title>Spirosoma radiotolerans sp. nov., a gamma-radiation-resistant bacterium isolated from gamma ray-irradiated soil.</title>
        <authorList>
            <person name="Lee J.J."/>
            <person name="Srinivasan S."/>
            <person name="Lim S."/>
            <person name="Joe M."/>
            <person name="Im S."/>
            <person name="Bae S.I."/>
            <person name="Park K.R."/>
            <person name="Han J.H."/>
            <person name="Park S.H."/>
            <person name="Joo B.M."/>
            <person name="Park S.J."/>
            <person name="Kim M.K."/>
        </authorList>
    </citation>
    <scope>NUCLEOTIDE SEQUENCE [LARGE SCALE GENOMIC DNA]</scope>
    <source>
        <strain evidence="10 11">DG5A</strain>
    </source>
</reference>
<comment type="subcellular location">
    <subcellularLocation>
        <location evidence="1">Cell membrane</location>
        <topology evidence="1">Multi-pass membrane protein</topology>
    </subcellularLocation>
</comment>
<dbReference type="EMBL" id="CP010429">
    <property type="protein sequence ID" value="AKD55144.1"/>
    <property type="molecule type" value="Genomic_DNA"/>
</dbReference>
<keyword evidence="6" id="KW-0406">Ion transport</keyword>
<dbReference type="HOGENOM" id="CLU_029790_4_0_10"/>
<dbReference type="GO" id="GO:0005886">
    <property type="term" value="C:plasma membrane"/>
    <property type="evidence" value="ECO:0007669"/>
    <property type="project" value="UniProtKB-SubCell"/>
</dbReference>
<dbReference type="Pfam" id="PF25539">
    <property type="entry name" value="Bestrophin_2"/>
    <property type="match status" value="1"/>
</dbReference>